<keyword evidence="3" id="KW-1015">Disulfide bond</keyword>
<evidence type="ECO:0000256" key="1">
    <source>
        <dbReference type="ARBA" id="ARBA00012729"/>
    </source>
</evidence>
<name>A0A366R0C8_9HYPO</name>
<dbReference type="Pfam" id="PF00704">
    <property type="entry name" value="Glyco_hydro_18"/>
    <property type="match status" value="1"/>
</dbReference>
<evidence type="ECO:0000259" key="5">
    <source>
        <dbReference type="PROSITE" id="PS50941"/>
    </source>
</evidence>
<dbReference type="Gene3D" id="3.20.20.80">
    <property type="entry name" value="Glycosidases"/>
    <property type="match status" value="1"/>
</dbReference>
<dbReference type="Proteomes" id="UP000253153">
    <property type="component" value="Unassembled WGS sequence"/>
</dbReference>
<dbReference type="InterPro" id="IPR036861">
    <property type="entry name" value="Endochitinase-like_sf"/>
</dbReference>
<comment type="caution">
    <text evidence="3">Lacks conserved residue(s) required for the propagation of feature annotation.</text>
</comment>
<dbReference type="GO" id="GO:0005576">
    <property type="term" value="C:extracellular region"/>
    <property type="evidence" value="ECO:0007669"/>
    <property type="project" value="TreeGrafter"/>
</dbReference>
<comment type="caution">
    <text evidence="7">The sequence shown here is derived from an EMBL/GenBank/DDBJ whole genome shotgun (WGS) entry which is preliminary data.</text>
</comment>
<dbReference type="SUPFAM" id="SSF51445">
    <property type="entry name" value="(Trans)glycosidases"/>
    <property type="match status" value="1"/>
</dbReference>
<reference evidence="7 8" key="1">
    <citation type="submission" date="2018-06" db="EMBL/GenBank/DDBJ databases">
        <title>Fusarium incarnatum-equiseti species complex species 28.</title>
        <authorList>
            <person name="Gardiner D.M."/>
        </authorList>
    </citation>
    <scope>NUCLEOTIDE SEQUENCE [LARGE SCALE GENOMIC DNA]</scope>
    <source>
        <strain evidence="7 8">FIESC_28</strain>
    </source>
</reference>
<protein>
    <recommendedName>
        <fullName evidence="1">chitinase</fullName>
        <ecNumber evidence="1">3.2.1.14</ecNumber>
    </recommendedName>
</protein>
<dbReference type="InterPro" id="IPR001223">
    <property type="entry name" value="Glyco_hydro18_cat"/>
</dbReference>
<feature type="domain" description="GH18" evidence="6">
    <location>
        <begin position="20"/>
        <end position="429"/>
    </location>
</feature>
<feature type="domain" description="Chitin-binding type-1" evidence="5">
    <location>
        <begin position="303"/>
        <end position="346"/>
    </location>
</feature>
<sequence>MYFALLVSLGAALVADAAESRNVLYYDQWHTTNTPPTSKTKAVTHVMMSFANSSVFAGLPVPEYKPFKPLNEVRELFDHKVNICLAVGGWGDNIGFDASIQTDLSIANFAKNLSITLDRFGFDCVDIDWEYPGGNGENYKQTKENENANQVEQFPTLLQEIKHSIGAKELSIAVPGLERDMIAYVPDVASKIAKAVDFINIMSYDLMNRRDSLTTHHTSVQGTVSAVDSYISLGFPASKLVVGIPFYAKWFTTKKGHTCSQPTGCPTELLENDDGSDTGKSGAITFEASNFAEPPAELMLSPDGTCGTGTSFKCAEGSCCAPSGWCGSTPEHCNIGCQVPYGRCDGVDVLKSFRKAVENGQTDDEKSAQWYWDAQTEIFWSWDTPDLIQKKIRLLAETRGIKSVMAWSLAQDSHDWSHLKAMQTVFVAVNA</sequence>
<feature type="chain" id="PRO_5016893051" description="chitinase" evidence="4">
    <location>
        <begin position="18"/>
        <end position="431"/>
    </location>
</feature>
<keyword evidence="2 3" id="KW-0147">Chitin-binding</keyword>
<dbReference type="GO" id="GO:0008061">
    <property type="term" value="F:chitin binding"/>
    <property type="evidence" value="ECO:0007669"/>
    <property type="project" value="UniProtKB-UniRule"/>
</dbReference>
<keyword evidence="4" id="KW-0732">Signal</keyword>
<accession>A0A366R0C8</accession>
<gene>
    <name evidence="7" type="ORF">FIESC28_09674</name>
</gene>
<dbReference type="PANTHER" id="PTHR11177">
    <property type="entry name" value="CHITINASE"/>
    <property type="match status" value="1"/>
</dbReference>
<proteinExistence type="predicted"/>
<dbReference type="AlphaFoldDB" id="A0A366R0C8"/>
<dbReference type="InterPro" id="IPR017853">
    <property type="entry name" value="GH"/>
</dbReference>
<dbReference type="CDD" id="cd11618">
    <property type="entry name" value="ChtBD1_1"/>
    <property type="match status" value="1"/>
</dbReference>
<dbReference type="GO" id="GO:0005975">
    <property type="term" value="P:carbohydrate metabolic process"/>
    <property type="evidence" value="ECO:0007669"/>
    <property type="project" value="InterPro"/>
</dbReference>
<dbReference type="GO" id="GO:0006032">
    <property type="term" value="P:chitin catabolic process"/>
    <property type="evidence" value="ECO:0007669"/>
    <property type="project" value="TreeGrafter"/>
</dbReference>
<evidence type="ECO:0000256" key="3">
    <source>
        <dbReference type="PROSITE-ProRule" id="PRU00261"/>
    </source>
</evidence>
<evidence type="ECO:0000256" key="2">
    <source>
        <dbReference type="ARBA" id="ARBA00022669"/>
    </source>
</evidence>
<evidence type="ECO:0000313" key="7">
    <source>
        <dbReference type="EMBL" id="RBR09928.1"/>
    </source>
</evidence>
<keyword evidence="8" id="KW-1185">Reference proteome</keyword>
<dbReference type="PANTHER" id="PTHR11177:SF337">
    <property type="entry name" value="CHITINASE"/>
    <property type="match status" value="1"/>
</dbReference>
<dbReference type="PROSITE" id="PS50941">
    <property type="entry name" value="CHIT_BIND_I_2"/>
    <property type="match status" value="1"/>
</dbReference>
<evidence type="ECO:0000256" key="4">
    <source>
        <dbReference type="SAM" id="SignalP"/>
    </source>
</evidence>
<dbReference type="EC" id="3.2.1.14" evidence="1"/>
<evidence type="ECO:0000313" key="8">
    <source>
        <dbReference type="Proteomes" id="UP000253153"/>
    </source>
</evidence>
<dbReference type="EMBL" id="QKXC01000250">
    <property type="protein sequence ID" value="RBR09928.1"/>
    <property type="molecule type" value="Genomic_DNA"/>
</dbReference>
<dbReference type="InterPro" id="IPR001002">
    <property type="entry name" value="Chitin-bd_1"/>
</dbReference>
<dbReference type="RefSeq" id="XP_031012130.1">
    <property type="nucleotide sequence ID" value="XM_031163810.1"/>
</dbReference>
<dbReference type="GeneID" id="41999106"/>
<dbReference type="InterPro" id="IPR011583">
    <property type="entry name" value="Chitinase_II/V-like_cat"/>
</dbReference>
<evidence type="ECO:0000259" key="6">
    <source>
        <dbReference type="PROSITE" id="PS51910"/>
    </source>
</evidence>
<feature type="disulfide bond" evidence="3">
    <location>
        <begin position="319"/>
        <end position="333"/>
    </location>
</feature>
<dbReference type="SMART" id="SM00636">
    <property type="entry name" value="Glyco_18"/>
    <property type="match status" value="1"/>
</dbReference>
<dbReference type="Gene3D" id="3.30.60.10">
    <property type="entry name" value="Endochitinase-like"/>
    <property type="match status" value="1"/>
</dbReference>
<dbReference type="SUPFAM" id="SSF57016">
    <property type="entry name" value="Plant lectins/antimicrobial peptides"/>
    <property type="match status" value="1"/>
</dbReference>
<dbReference type="InterPro" id="IPR050314">
    <property type="entry name" value="Glycosyl_Hydrlase_18"/>
</dbReference>
<feature type="disulfide bond" evidence="3">
    <location>
        <begin position="314"/>
        <end position="326"/>
    </location>
</feature>
<organism evidence="7 8">
    <name type="scientific">Fusarium coffeatum</name>
    <dbReference type="NCBI Taxonomy" id="231269"/>
    <lineage>
        <taxon>Eukaryota</taxon>
        <taxon>Fungi</taxon>
        <taxon>Dikarya</taxon>
        <taxon>Ascomycota</taxon>
        <taxon>Pezizomycotina</taxon>
        <taxon>Sordariomycetes</taxon>
        <taxon>Hypocreomycetidae</taxon>
        <taxon>Hypocreales</taxon>
        <taxon>Nectriaceae</taxon>
        <taxon>Fusarium</taxon>
        <taxon>Fusarium incarnatum-equiseti species complex</taxon>
    </lineage>
</organism>
<dbReference type="GO" id="GO:0008843">
    <property type="term" value="F:endochitinase activity"/>
    <property type="evidence" value="ECO:0007669"/>
    <property type="project" value="UniProtKB-EC"/>
</dbReference>
<feature type="signal peptide" evidence="4">
    <location>
        <begin position="1"/>
        <end position="17"/>
    </location>
</feature>
<dbReference type="OrthoDB" id="73875at2759"/>
<dbReference type="PROSITE" id="PS51910">
    <property type="entry name" value="GH18_2"/>
    <property type="match status" value="1"/>
</dbReference>